<name>A0A9P9FND1_9HYPO</name>
<protein>
    <submittedName>
        <fullName evidence="2">Uncharacterized protein</fullName>
    </submittedName>
</protein>
<gene>
    <name evidence="2" type="ORF">EDB81DRAFT_275896</name>
</gene>
<dbReference type="EMBL" id="JAGMUV010000003">
    <property type="protein sequence ID" value="KAH7166137.1"/>
    <property type="molecule type" value="Genomic_DNA"/>
</dbReference>
<evidence type="ECO:0000256" key="1">
    <source>
        <dbReference type="SAM" id="MobiDB-lite"/>
    </source>
</evidence>
<sequence>MRLPSSQRSNHRVGAGGLPATSAVSSQSLPGIPPREANQGAPPSAQSNAPLLNSFGHVLGHGLMKLIMPPVWTNYSSILHRLSGGEGHLWRQAAPCPISQEQILSSLGKSRGSATIAPSQGEHSCLRRPAEIMFRTSMFLRHRPKLYQQLVMPSGIKVHMRRGCDFAHIHVHAPNACARPSTSRAALWGMMKALALALLGMESRATF</sequence>
<accession>A0A9P9FND1</accession>
<feature type="region of interest" description="Disordered" evidence="1">
    <location>
        <begin position="1"/>
        <end position="48"/>
    </location>
</feature>
<keyword evidence="3" id="KW-1185">Reference proteome</keyword>
<proteinExistence type="predicted"/>
<dbReference type="AlphaFoldDB" id="A0A9P9FND1"/>
<organism evidence="2 3">
    <name type="scientific">Dactylonectria macrodidyma</name>
    <dbReference type="NCBI Taxonomy" id="307937"/>
    <lineage>
        <taxon>Eukaryota</taxon>
        <taxon>Fungi</taxon>
        <taxon>Dikarya</taxon>
        <taxon>Ascomycota</taxon>
        <taxon>Pezizomycotina</taxon>
        <taxon>Sordariomycetes</taxon>
        <taxon>Hypocreomycetidae</taxon>
        <taxon>Hypocreales</taxon>
        <taxon>Nectriaceae</taxon>
        <taxon>Dactylonectria</taxon>
    </lineage>
</organism>
<evidence type="ECO:0000313" key="3">
    <source>
        <dbReference type="Proteomes" id="UP000738349"/>
    </source>
</evidence>
<evidence type="ECO:0000313" key="2">
    <source>
        <dbReference type="EMBL" id="KAH7166137.1"/>
    </source>
</evidence>
<dbReference type="Proteomes" id="UP000738349">
    <property type="component" value="Unassembled WGS sequence"/>
</dbReference>
<reference evidence="2" key="1">
    <citation type="journal article" date="2021" name="Nat. Commun.">
        <title>Genetic determinants of endophytism in the Arabidopsis root mycobiome.</title>
        <authorList>
            <person name="Mesny F."/>
            <person name="Miyauchi S."/>
            <person name="Thiergart T."/>
            <person name="Pickel B."/>
            <person name="Atanasova L."/>
            <person name="Karlsson M."/>
            <person name="Huettel B."/>
            <person name="Barry K.W."/>
            <person name="Haridas S."/>
            <person name="Chen C."/>
            <person name="Bauer D."/>
            <person name="Andreopoulos W."/>
            <person name="Pangilinan J."/>
            <person name="LaButti K."/>
            <person name="Riley R."/>
            <person name="Lipzen A."/>
            <person name="Clum A."/>
            <person name="Drula E."/>
            <person name="Henrissat B."/>
            <person name="Kohler A."/>
            <person name="Grigoriev I.V."/>
            <person name="Martin F.M."/>
            <person name="Hacquard S."/>
        </authorList>
    </citation>
    <scope>NUCLEOTIDE SEQUENCE</scope>
    <source>
        <strain evidence="2">MPI-CAGE-AT-0147</strain>
    </source>
</reference>
<comment type="caution">
    <text evidence="2">The sequence shown here is derived from an EMBL/GenBank/DDBJ whole genome shotgun (WGS) entry which is preliminary data.</text>
</comment>